<accession>A0AAP0PVC5</accession>
<dbReference type="Proteomes" id="UP001417504">
    <property type="component" value="Unassembled WGS sequence"/>
</dbReference>
<keyword evidence="2" id="KW-1133">Transmembrane helix</keyword>
<feature type="compositionally biased region" description="Basic and acidic residues" evidence="1">
    <location>
        <begin position="122"/>
        <end position="143"/>
    </location>
</feature>
<dbReference type="Pfam" id="PF01963">
    <property type="entry name" value="TraB_PrgY_gumN"/>
    <property type="match status" value="1"/>
</dbReference>
<protein>
    <recommendedName>
        <fullName evidence="5">TraB domain-containing protein</fullName>
    </recommendedName>
</protein>
<proteinExistence type="predicted"/>
<comment type="caution">
    <text evidence="3">The sequence shown here is derived from an EMBL/GenBank/DDBJ whole genome shotgun (WGS) entry which is preliminary data.</text>
</comment>
<evidence type="ECO:0000313" key="3">
    <source>
        <dbReference type="EMBL" id="KAK9155859.1"/>
    </source>
</evidence>
<evidence type="ECO:0000313" key="4">
    <source>
        <dbReference type="Proteomes" id="UP001417504"/>
    </source>
</evidence>
<dbReference type="PANTHER" id="PTHR21530">
    <property type="entry name" value="PHEROMONE SHUTDOWN PROTEIN"/>
    <property type="match status" value="1"/>
</dbReference>
<feature type="region of interest" description="Disordered" evidence="1">
    <location>
        <begin position="42"/>
        <end position="143"/>
    </location>
</feature>
<keyword evidence="4" id="KW-1185">Reference proteome</keyword>
<dbReference type="AlphaFoldDB" id="A0AAP0PVC5"/>
<evidence type="ECO:0000256" key="1">
    <source>
        <dbReference type="SAM" id="MobiDB-lite"/>
    </source>
</evidence>
<dbReference type="InterPro" id="IPR046345">
    <property type="entry name" value="TraB_PrgY-like"/>
</dbReference>
<dbReference type="EMBL" id="JBBNAE010000001">
    <property type="protein sequence ID" value="KAK9155859.1"/>
    <property type="molecule type" value="Genomic_DNA"/>
</dbReference>
<feature type="compositionally biased region" description="Polar residues" evidence="1">
    <location>
        <begin position="44"/>
        <end position="57"/>
    </location>
</feature>
<dbReference type="PANTHER" id="PTHR21530:SF7">
    <property type="entry name" value="TRAB DOMAIN-CONTAINING PROTEIN"/>
    <property type="match status" value="1"/>
</dbReference>
<evidence type="ECO:0008006" key="5">
    <source>
        <dbReference type="Google" id="ProtNLM"/>
    </source>
</evidence>
<organism evidence="3 4">
    <name type="scientific">Stephania japonica</name>
    <dbReference type="NCBI Taxonomy" id="461633"/>
    <lineage>
        <taxon>Eukaryota</taxon>
        <taxon>Viridiplantae</taxon>
        <taxon>Streptophyta</taxon>
        <taxon>Embryophyta</taxon>
        <taxon>Tracheophyta</taxon>
        <taxon>Spermatophyta</taxon>
        <taxon>Magnoliopsida</taxon>
        <taxon>Ranunculales</taxon>
        <taxon>Menispermaceae</taxon>
        <taxon>Menispermoideae</taxon>
        <taxon>Cissampelideae</taxon>
        <taxon>Stephania</taxon>
    </lineage>
</organism>
<feature type="compositionally biased region" description="Basic and acidic residues" evidence="1">
    <location>
        <begin position="86"/>
        <end position="101"/>
    </location>
</feature>
<gene>
    <name evidence="3" type="ORF">Sjap_003339</name>
</gene>
<dbReference type="InterPro" id="IPR002816">
    <property type="entry name" value="TraB/PrgY/GumN_fam"/>
</dbReference>
<dbReference type="GO" id="GO:0005741">
    <property type="term" value="C:mitochondrial outer membrane"/>
    <property type="evidence" value="ECO:0007669"/>
    <property type="project" value="TreeGrafter"/>
</dbReference>
<name>A0AAP0PVC5_9MAGN</name>
<reference evidence="3 4" key="1">
    <citation type="submission" date="2024-01" db="EMBL/GenBank/DDBJ databases">
        <title>Genome assemblies of Stephania.</title>
        <authorList>
            <person name="Yang L."/>
        </authorList>
    </citation>
    <scope>NUCLEOTIDE SEQUENCE [LARGE SCALE GENOMIC DNA]</scope>
    <source>
        <strain evidence="3">QJT</strain>
        <tissue evidence="3">Leaf</tissue>
    </source>
</reference>
<evidence type="ECO:0000256" key="2">
    <source>
        <dbReference type="SAM" id="Phobius"/>
    </source>
</evidence>
<sequence>MIRSARLVLFLNSPEFARFAAKPPKLTLSAINNFAGIPPPLRVNSHNSLSNRQSHPSTPRDTKSLPSMEIDGKPSSVSDIPVAKDAPYDEPLRSSADEPGRDSGPGASGNPISEDLVQSDGRTSDDGEFRDSESEGSQRRALPEDLAKDVVMLSCESSVEGGSCDVYLIGTAHVSKESCILVQAVVSHLKPQVVFLELCPSRVAILTPQTLKVPTMREMMDSWKQKNSNMLGVIYSWFLAKVAQKLEVFPGAEFRVAFEEALRYGGKVILGDRPVHITLRRTWGKMPLWHKVKFLFKMSTLGLSLPDPDDLNKMLKEMGDADMLTLVIQEMSKTFPTLSETLVFERDRYMSSTLIQVAQEHASVVAVVGKGHVQGIKKHWKQPVVMKDLLEIPARKSGASALKIVTTIGVAIAGVVIISSFFVGGKR</sequence>
<keyword evidence="2" id="KW-0812">Transmembrane</keyword>
<dbReference type="CDD" id="cd14726">
    <property type="entry name" value="TraB_PrgY-like"/>
    <property type="match status" value="1"/>
</dbReference>
<keyword evidence="2" id="KW-0472">Membrane</keyword>
<feature type="transmembrane region" description="Helical" evidence="2">
    <location>
        <begin position="404"/>
        <end position="424"/>
    </location>
</feature>